<dbReference type="EMBL" id="MJGC01000060">
    <property type="protein sequence ID" value="OEJ74808.1"/>
    <property type="molecule type" value="Genomic_DNA"/>
</dbReference>
<evidence type="ECO:0000256" key="3">
    <source>
        <dbReference type="ARBA" id="ARBA00023274"/>
    </source>
</evidence>
<dbReference type="SUPFAM" id="SSF64263">
    <property type="entry name" value="Prokaryotic ribosomal protein L17"/>
    <property type="match status" value="1"/>
</dbReference>
<dbReference type="GO" id="GO:0006412">
    <property type="term" value="P:translation"/>
    <property type="evidence" value="ECO:0007669"/>
    <property type="project" value="UniProtKB-UniRule"/>
</dbReference>
<dbReference type="STRING" id="1781255.BH720_12570"/>
<evidence type="ECO:0000313" key="6">
    <source>
        <dbReference type="EMBL" id="OEJ74808.1"/>
    </source>
</evidence>
<dbReference type="OrthoDB" id="9809073at2"/>
<proteinExistence type="inferred from homology"/>
<dbReference type="PROSITE" id="PS01167">
    <property type="entry name" value="RIBOSOMAL_L17"/>
    <property type="match status" value="1"/>
</dbReference>
<protein>
    <recommendedName>
        <fullName evidence="4">Large ribosomal subunit protein bL17</fullName>
    </recommendedName>
</protein>
<evidence type="ECO:0000256" key="5">
    <source>
        <dbReference type="RuleBase" id="RU000660"/>
    </source>
</evidence>
<dbReference type="GO" id="GO:0022625">
    <property type="term" value="C:cytosolic large ribosomal subunit"/>
    <property type="evidence" value="ECO:0007669"/>
    <property type="project" value="TreeGrafter"/>
</dbReference>
<dbReference type="InterPro" id="IPR047859">
    <property type="entry name" value="Ribosomal_bL17_CS"/>
</dbReference>
<keyword evidence="3 4" id="KW-0687">Ribonucleoprotein</keyword>
<comment type="subunit">
    <text evidence="4">Part of the 50S ribosomal subunit. Contacts protein L32.</text>
</comment>
<dbReference type="InterPro" id="IPR036373">
    <property type="entry name" value="Ribosomal_bL17_sf"/>
</dbReference>
<comment type="caution">
    <text evidence="6">The sequence shown here is derived from an EMBL/GenBank/DDBJ whole genome shotgun (WGS) entry which is preliminary data.</text>
</comment>
<evidence type="ECO:0000256" key="1">
    <source>
        <dbReference type="ARBA" id="ARBA00008777"/>
    </source>
</evidence>
<keyword evidence="2 4" id="KW-0689">Ribosomal protein</keyword>
<reference evidence="6" key="1">
    <citation type="submission" date="2016-09" db="EMBL/GenBank/DDBJ databases">
        <title>Draft genome of thermotolerant cyanobacterium Desertifilum sp. strain IPPAS B-1220.</title>
        <authorList>
            <person name="Sinetova M.A."/>
            <person name="Bolakhan K."/>
            <person name="Zayadan B.K."/>
            <person name="Mironov K.S."/>
            <person name="Ustinova V."/>
            <person name="Kupriyanova E.V."/>
            <person name="Sidorov R.A."/>
            <person name="Skrypnik A.N."/>
            <person name="Gogoleva N.E."/>
            <person name="Gogolev Y.V."/>
            <person name="Los D.A."/>
        </authorList>
    </citation>
    <scope>NUCLEOTIDE SEQUENCE [LARGE SCALE GENOMIC DNA]</scope>
    <source>
        <strain evidence="6">IPPAS B-1220</strain>
    </source>
</reference>
<organism evidence="6">
    <name type="scientific">Desertifilum tharense IPPAS B-1220</name>
    <dbReference type="NCBI Taxonomy" id="1781255"/>
    <lineage>
        <taxon>Bacteria</taxon>
        <taxon>Bacillati</taxon>
        <taxon>Cyanobacteriota</taxon>
        <taxon>Cyanophyceae</taxon>
        <taxon>Desertifilales</taxon>
        <taxon>Desertifilaceae</taxon>
        <taxon>Desertifilum</taxon>
    </lineage>
</organism>
<gene>
    <name evidence="4" type="primary">rplQ</name>
    <name evidence="4" type="synonym">rpl17</name>
    <name evidence="6" type="ORF">BH720_12570</name>
</gene>
<dbReference type="Gene3D" id="3.90.1030.10">
    <property type="entry name" value="Ribosomal protein L17"/>
    <property type="match status" value="1"/>
</dbReference>
<dbReference type="GO" id="GO:0003735">
    <property type="term" value="F:structural constituent of ribosome"/>
    <property type="evidence" value="ECO:0007669"/>
    <property type="project" value="InterPro"/>
</dbReference>
<evidence type="ECO:0000256" key="2">
    <source>
        <dbReference type="ARBA" id="ARBA00022980"/>
    </source>
</evidence>
<dbReference type="PANTHER" id="PTHR14413">
    <property type="entry name" value="RIBOSOMAL PROTEIN L17"/>
    <property type="match status" value="1"/>
</dbReference>
<dbReference type="AlphaFoldDB" id="A0A1E5QJK7"/>
<dbReference type="PANTHER" id="PTHR14413:SF16">
    <property type="entry name" value="LARGE RIBOSOMAL SUBUNIT PROTEIN BL17M"/>
    <property type="match status" value="1"/>
</dbReference>
<accession>A0A1E5QJK7</accession>
<dbReference type="Pfam" id="PF01196">
    <property type="entry name" value="Ribosomal_L17"/>
    <property type="match status" value="1"/>
</dbReference>
<name>A0A1E5QJK7_9CYAN</name>
<dbReference type="RefSeq" id="WP_069967558.1">
    <property type="nucleotide sequence ID" value="NZ_CM124774.1"/>
</dbReference>
<evidence type="ECO:0000256" key="4">
    <source>
        <dbReference type="HAMAP-Rule" id="MF_01368"/>
    </source>
</evidence>
<dbReference type="InterPro" id="IPR000456">
    <property type="entry name" value="Ribosomal_bL17"/>
</dbReference>
<dbReference type="HAMAP" id="MF_01368">
    <property type="entry name" value="Ribosomal_bL17"/>
    <property type="match status" value="1"/>
</dbReference>
<comment type="similarity">
    <text evidence="1 4 5">Belongs to the bacterial ribosomal protein bL17 family.</text>
</comment>
<dbReference type="NCBIfam" id="TIGR00059">
    <property type="entry name" value="L17"/>
    <property type="match status" value="1"/>
</dbReference>
<sequence length="129" mass="14824">MRHRRRVPQLGRPADQRRALLRALTTELIRHGRITTTKARAKAVRAEAEKMITLAKDGSLSSRRQVLGYLYLSGSPDKDQHRREKKQLVHALFEQAPNRYGDRNGGYTRILPTVRRRGDNAEMAIIELV</sequence>